<dbReference type="GO" id="GO:0016747">
    <property type="term" value="F:acyltransferase activity, transferring groups other than amino-acyl groups"/>
    <property type="evidence" value="ECO:0007669"/>
    <property type="project" value="InterPro"/>
</dbReference>
<dbReference type="RefSeq" id="WP_119352178.1">
    <property type="nucleotide sequence ID" value="NZ_QWET01000032.1"/>
</dbReference>
<dbReference type="Proteomes" id="UP000266441">
    <property type="component" value="Unassembled WGS sequence"/>
</dbReference>
<dbReference type="InterPro" id="IPR000182">
    <property type="entry name" value="GNAT_dom"/>
</dbReference>
<dbReference type="PROSITE" id="PS51186">
    <property type="entry name" value="GNAT"/>
    <property type="match status" value="1"/>
</dbReference>
<dbReference type="Pfam" id="PF13302">
    <property type="entry name" value="Acetyltransf_3"/>
    <property type="match status" value="1"/>
</dbReference>
<accession>A0A399CXS6</accession>
<gene>
    <name evidence="2" type="ORF">D1164_22580</name>
</gene>
<dbReference type="EMBL" id="QWET01000032">
    <property type="protein sequence ID" value="RIH62870.1"/>
    <property type="molecule type" value="Genomic_DNA"/>
</dbReference>
<evidence type="ECO:0000313" key="3">
    <source>
        <dbReference type="Proteomes" id="UP000266441"/>
    </source>
</evidence>
<organism evidence="2 3">
    <name type="scientific">Mariniphaga sediminis</name>
    <dbReference type="NCBI Taxonomy" id="1628158"/>
    <lineage>
        <taxon>Bacteria</taxon>
        <taxon>Pseudomonadati</taxon>
        <taxon>Bacteroidota</taxon>
        <taxon>Bacteroidia</taxon>
        <taxon>Marinilabiliales</taxon>
        <taxon>Prolixibacteraceae</taxon>
        <taxon>Mariniphaga</taxon>
    </lineage>
</organism>
<comment type="caution">
    <text evidence="2">The sequence shown here is derived from an EMBL/GenBank/DDBJ whole genome shotgun (WGS) entry which is preliminary data.</text>
</comment>
<dbReference type="InterPro" id="IPR016181">
    <property type="entry name" value="Acyl_CoA_acyltransferase"/>
</dbReference>
<keyword evidence="2" id="KW-0808">Transferase</keyword>
<dbReference type="AlphaFoldDB" id="A0A399CXS6"/>
<proteinExistence type="predicted"/>
<dbReference type="SUPFAM" id="SSF55729">
    <property type="entry name" value="Acyl-CoA N-acyltransferases (Nat)"/>
    <property type="match status" value="1"/>
</dbReference>
<keyword evidence="3" id="KW-1185">Reference proteome</keyword>
<reference evidence="2 3" key="1">
    <citation type="journal article" date="2015" name="Int. J. Syst. Evol. Microbiol.">
        <title>Mariniphaga sediminis sp. nov., isolated from coastal sediment.</title>
        <authorList>
            <person name="Wang F.Q."/>
            <person name="Shen Q.Y."/>
            <person name="Chen G.J."/>
            <person name="Du Z.J."/>
        </authorList>
    </citation>
    <scope>NUCLEOTIDE SEQUENCE [LARGE SCALE GENOMIC DNA]</scope>
    <source>
        <strain evidence="2 3">SY21</strain>
    </source>
</reference>
<sequence>MDIEFKKLAEIKKSDIIELMNNPLVRRQMPLLKGDFNELVCDKFIVAKEQLWAEHGYGPWAFTINDKFVGWGGLQPENGEADLALVLHPDYWGIGKVLYKEIIRRAFGEMGLTSITVLFPPTRTRTKGLLRLGFKEDKEFEIENERFIRYRLEKPVRNKW</sequence>
<dbReference type="Gene3D" id="3.40.630.30">
    <property type="match status" value="1"/>
</dbReference>
<evidence type="ECO:0000259" key="1">
    <source>
        <dbReference type="PROSITE" id="PS51186"/>
    </source>
</evidence>
<protein>
    <submittedName>
        <fullName evidence="2">GNAT family N-acetyltransferase</fullName>
    </submittedName>
</protein>
<evidence type="ECO:0000313" key="2">
    <source>
        <dbReference type="EMBL" id="RIH62870.1"/>
    </source>
</evidence>
<name>A0A399CXS6_9BACT</name>
<feature type="domain" description="N-acetyltransferase" evidence="1">
    <location>
        <begin position="3"/>
        <end position="157"/>
    </location>
</feature>
<dbReference type="OrthoDB" id="3533156at2"/>